<feature type="compositionally biased region" description="Low complexity" evidence="1">
    <location>
        <begin position="171"/>
        <end position="187"/>
    </location>
</feature>
<comment type="caution">
    <text evidence="2">The sequence shown here is derived from an EMBL/GenBank/DDBJ whole genome shotgun (WGS) entry which is preliminary data.</text>
</comment>
<dbReference type="AlphaFoldDB" id="K0T3U4"/>
<feature type="region of interest" description="Disordered" evidence="1">
    <location>
        <begin position="329"/>
        <end position="351"/>
    </location>
</feature>
<accession>K0T3U4</accession>
<reference evidence="2 3" key="1">
    <citation type="journal article" date="2012" name="Genome Biol.">
        <title>Genome and low-iron response of an oceanic diatom adapted to chronic iron limitation.</title>
        <authorList>
            <person name="Lommer M."/>
            <person name="Specht M."/>
            <person name="Roy A.S."/>
            <person name="Kraemer L."/>
            <person name="Andreson R."/>
            <person name="Gutowska M.A."/>
            <person name="Wolf J."/>
            <person name="Bergner S.V."/>
            <person name="Schilhabel M.B."/>
            <person name="Klostermeier U.C."/>
            <person name="Beiko R.G."/>
            <person name="Rosenstiel P."/>
            <person name="Hippler M."/>
            <person name="Laroche J."/>
        </authorList>
    </citation>
    <scope>NUCLEOTIDE SEQUENCE [LARGE SCALE GENOMIC DNA]</scope>
    <source>
        <strain evidence="2 3">CCMP1005</strain>
    </source>
</reference>
<sequence length="351" mass="36830">MPCVFSHPPRGSEGTLTDLDLDLDKNATCTSYVQTLRSPPLRAKLPTATPTPVSTSYPSPLGGTSEATACLFLLANRDARPPDRMISNSNARYSGADVTALSNVDSSGAVGDPQVTSVSSKGVGSSDGAVQQRSQRSLPSVYSKARSISNSHGSRVAGAQSEKSTSKHRSISSQGSRHSASGASSNASGGGAYASQEKSLRQIIEDVAEETGPGEFVGPANAGMGDWCDLPCSILPQLAWADPNKAPTVVGEDLANGDLEAPSVLSEEKEGADALNCDGDKVPTDDGMSHYKSECKFLKNSTIDARSVGEISEITNKWSRGFRPGTRWVRKPLKTNEEEEPATPGTDIDTI</sequence>
<name>K0T3U4_THAOC</name>
<feature type="region of interest" description="Disordered" evidence="1">
    <location>
        <begin position="104"/>
        <end position="198"/>
    </location>
</feature>
<feature type="non-terminal residue" evidence="2">
    <location>
        <position position="351"/>
    </location>
</feature>
<dbReference type="Proteomes" id="UP000266841">
    <property type="component" value="Unassembled WGS sequence"/>
</dbReference>
<evidence type="ECO:0000256" key="1">
    <source>
        <dbReference type="SAM" id="MobiDB-lite"/>
    </source>
</evidence>
<evidence type="ECO:0000313" key="3">
    <source>
        <dbReference type="Proteomes" id="UP000266841"/>
    </source>
</evidence>
<gene>
    <name evidence="2" type="ORF">THAOC_06094</name>
</gene>
<keyword evidence="3" id="KW-1185">Reference proteome</keyword>
<protein>
    <submittedName>
        <fullName evidence="2">Uncharacterized protein</fullName>
    </submittedName>
</protein>
<proteinExistence type="predicted"/>
<evidence type="ECO:0000313" key="2">
    <source>
        <dbReference type="EMBL" id="EJK72380.1"/>
    </source>
</evidence>
<feature type="compositionally biased region" description="Low complexity" evidence="1">
    <location>
        <begin position="115"/>
        <end position="128"/>
    </location>
</feature>
<organism evidence="2 3">
    <name type="scientific">Thalassiosira oceanica</name>
    <name type="common">Marine diatom</name>
    <dbReference type="NCBI Taxonomy" id="159749"/>
    <lineage>
        <taxon>Eukaryota</taxon>
        <taxon>Sar</taxon>
        <taxon>Stramenopiles</taxon>
        <taxon>Ochrophyta</taxon>
        <taxon>Bacillariophyta</taxon>
        <taxon>Coscinodiscophyceae</taxon>
        <taxon>Thalassiosirophycidae</taxon>
        <taxon>Thalassiosirales</taxon>
        <taxon>Thalassiosiraceae</taxon>
        <taxon>Thalassiosira</taxon>
    </lineage>
</organism>
<dbReference type="EMBL" id="AGNL01005932">
    <property type="protein sequence ID" value="EJK72380.1"/>
    <property type="molecule type" value="Genomic_DNA"/>
</dbReference>
<feature type="compositionally biased region" description="Polar residues" evidence="1">
    <location>
        <begin position="129"/>
        <end position="153"/>
    </location>
</feature>